<dbReference type="AlphaFoldDB" id="A0A4P9XXA9"/>
<sequence>MLTCARQSMVGECKASQVKIQKMLTDNEDGDNTERLLLLNDMILDVIQKHANLRRGVAPVIEPAAKPPPAEMPSLIDMGMPEDEAQGRSAVAWGAAAATTQDESSAKATETVSTLDDLLGLTFDDASTPSAELGQIALPIGSPPSSTSGFGQGLMQPLVALPASGSGWTQQAPLKPTVPATTSGVLPPSSTSASPSPLSSQAFGGGFAFSASSAAAGSGQASSTPGASSAASKDPFSDLTFGAWQSHLQAENSKSSKHSGGNV</sequence>
<dbReference type="PANTHER" id="PTHR47180">
    <property type="entry name" value="ADP-RIBOSYLATION FACTOR-BINDING PROTEIN GGA1-RELATED"/>
    <property type="match status" value="1"/>
</dbReference>
<feature type="compositionally biased region" description="Low complexity" evidence="1">
    <location>
        <begin position="212"/>
        <end position="232"/>
    </location>
</feature>
<dbReference type="InterPro" id="IPR052653">
    <property type="entry name" value="ARF-binding"/>
</dbReference>
<dbReference type="Pfam" id="PF03127">
    <property type="entry name" value="GAT"/>
    <property type="match status" value="1"/>
</dbReference>
<reference evidence="4" key="1">
    <citation type="journal article" date="2018" name="Nat. Microbiol.">
        <title>Leveraging single-cell genomics to expand the fungal tree of life.</title>
        <authorList>
            <person name="Ahrendt S.R."/>
            <person name="Quandt C.A."/>
            <person name="Ciobanu D."/>
            <person name="Clum A."/>
            <person name="Salamov A."/>
            <person name="Andreopoulos B."/>
            <person name="Cheng J.F."/>
            <person name="Woyke T."/>
            <person name="Pelin A."/>
            <person name="Henrissat B."/>
            <person name="Reynolds N.K."/>
            <person name="Benny G.L."/>
            <person name="Smith M.E."/>
            <person name="James T.Y."/>
            <person name="Grigoriev I.V."/>
        </authorList>
    </citation>
    <scope>NUCLEOTIDE SEQUENCE [LARGE SCALE GENOMIC DNA]</scope>
    <source>
        <strain evidence="4">RSA 1356</strain>
    </source>
</reference>
<feature type="domain" description="GAT" evidence="2">
    <location>
        <begin position="7"/>
        <end position="55"/>
    </location>
</feature>
<dbReference type="EMBL" id="KZ992430">
    <property type="protein sequence ID" value="RKP11005.1"/>
    <property type="molecule type" value="Genomic_DNA"/>
</dbReference>
<feature type="region of interest" description="Disordered" evidence="1">
    <location>
        <begin position="212"/>
        <end position="263"/>
    </location>
</feature>
<gene>
    <name evidence="3" type="ORF">THASP1DRAFT_27250</name>
</gene>
<dbReference type="GO" id="GO:0005802">
    <property type="term" value="C:trans-Golgi network"/>
    <property type="evidence" value="ECO:0007669"/>
    <property type="project" value="TreeGrafter"/>
</dbReference>
<feature type="region of interest" description="Disordered" evidence="1">
    <location>
        <begin position="166"/>
        <end position="200"/>
    </location>
</feature>
<dbReference type="GO" id="GO:0005829">
    <property type="term" value="C:cytosol"/>
    <property type="evidence" value="ECO:0007669"/>
    <property type="project" value="GOC"/>
</dbReference>
<dbReference type="PANTHER" id="PTHR47180:SF1">
    <property type="entry name" value="ADP-RIBOSYLATION FACTOR-BINDING PROTEIN GGA1-RELATED"/>
    <property type="match status" value="1"/>
</dbReference>
<accession>A0A4P9XXA9</accession>
<dbReference type="OrthoDB" id="2018246at2759"/>
<feature type="compositionally biased region" description="Polar residues" evidence="1">
    <location>
        <begin position="246"/>
        <end position="263"/>
    </location>
</feature>
<protein>
    <recommendedName>
        <fullName evidence="2">GAT domain-containing protein</fullName>
    </recommendedName>
</protein>
<dbReference type="SUPFAM" id="SSF89009">
    <property type="entry name" value="GAT-like domain"/>
    <property type="match status" value="1"/>
</dbReference>
<evidence type="ECO:0000313" key="3">
    <source>
        <dbReference type="EMBL" id="RKP11005.1"/>
    </source>
</evidence>
<feature type="compositionally biased region" description="Low complexity" evidence="1">
    <location>
        <begin position="187"/>
        <end position="200"/>
    </location>
</feature>
<organism evidence="3 4">
    <name type="scientific">Thamnocephalis sphaerospora</name>
    <dbReference type="NCBI Taxonomy" id="78915"/>
    <lineage>
        <taxon>Eukaryota</taxon>
        <taxon>Fungi</taxon>
        <taxon>Fungi incertae sedis</taxon>
        <taxon>Zoopagomycota</taxon>
        <taxon>Zoopagomycotina</taxon>
        <taxon>Zoopagomycetes</taxon>
        <taxon>Zoopagales</taxon>
        <taxon>Sigmoideomycetaceae</taxon>
        <taxon>Thamnocephalis</taxon>
    </lineage>
</organism>
<proteinExistence type="predicted"/>
<dbReference type="GO" id="GO:0043328">
    <property type="term" value="P:protein transport to vacuole involved in ubiquitin-dependent protein catabolic process via the multivesicular body sorting pathway"/>
    <property type="evidence" value="ECO:0007669"/>
    <property type="project" value="TreeGrafter"/>
</dbReference>
<keyword evidence="4" id="KW-1185">Reference proteome</keyword>
<dbReference type="STRING" id="78915.A0A4P9XXA9"/>
<dbReference type="GO" id="GO:0006895">
    <property type="term" value="P:Golgi to endosome transport"/>
    <property type="evidence" value="ECO:0007669"/>
    <property type="project" value="TreeGrafter"/>
</dbReference>
<dbReference type="GO" id="GO:0035091">
    <property type="term" value="F:phosphatidylinositol binding"/>
    <property type="evidence" value="ECO:0007669"/>
    <property type="project" value="InterPro"/>
</dbReference>
<evidence type="ECO:0000313" key="4">
    <source>
        <dbReference type="Proteomes" id="UP000271241"/>
    </source>
</evidence>
<dbReference type="Proteomes" id="UP000271241">
    <property type="component" value="Unassembled WGS sequence"/>
</dbReference>
<dbReference type="GO" id="GO:0006896">
    <property type="term" value="P:Golgi to vacuole transport"/>
    <property type="evidence" value="ECO:0007669"/>
    <property type="project" value="TreeGrafter"/>
</dbReference>
<evidence type="ECO:0000256" key="1">
    <source>
        <dbReference type="SAM" id="MobiDB-lite"/>
    </source>
</evidence>
<name>A0A4P9XXA9_9FUNG</name>
<evidence type="ECO:0000259" key="2">
    <source>
        <dbReference type="Pfam" id="PF03127"/>
    </source>
</evidence>
<dbReference type="GO" id="GO:0043130">
    <property type="term" value="F:ubiquitin binding"/>
    <property type="evidence" value="ECO:0007669"/>
    <property type="project" value="InterPro"/>
</dbReference>
<dbReference type="InterPro" id="IPR004152">
    <property type="entry name" value="GAT_dom"/>
</dbReference>